<reference evidence="2" key="1">
    <citation type="submission" date="2022-01" db="EMBL/GenBank/DDBJ databases">
        <title>Pseudomonas sp. nov. isolated from Antarctic regolith.</title>
        <authorList>
            <person name="Novakova D."/>
            <person name="Sedlar K."/>
        </authorList>
    </citation>
    <scope>NUCLEOTIDE SEQUENCE</scope>
    <source>
        <strain evidence="2">P2647</strain>
    </source>
</reference>
<dbReference type="SUPFAM" id="SSF54593">
    <property type="entry name" value="Glyoxalase/Bleomycin resistance protein/Dihydroxybiphenyl dioxygenase"/>
    <property type="match status" value="1"/>
</dbReference>
<comment type="caution">
    <text evidence="2">The sequence shown here is derived from an EMBL/GenBank/DDBJ whole genome shotgun (WGS) entry which is preliminary data.</text>
</comment>
<dbReference type="RefSeq" id="WP_237251351.1">
    <property type="nucleotide sequence ID" value="NZ_JAKJXE010000004.1"/>
</dbReference>
<dbReference type="EMBL" id="JAKJXH010000006">
    <property type="protein sequence ID" value="MCF7542157.1"/>
    <property type="molecule type" value="Genomic_DNA"/>
</dbReference>
<proteinExistence type="predicted"/>
<accession>A0ABS9I2Z2</accession>
<dbReference type="Pfam" id="PF19581">
    <property type="entry name" value="Glyoxalase_7"/>
    <property type="match status" value="1"/>
</dbReference>
<dbReference type="Proteomes" id="UP001162905">
    <property type="component" value="Unassembled WGS sequence"/>
</dbReference>
<keyword evidence="3" id="KW-1185">Reference proteome</keyword>
<protein>
    <submittedName>
        <fullName evidence="2">Uncharacterized protein</fullName>
    </submittedName>
</protein>
<evidence type="ECO:0000256" key="1">
    <source>
        <dbReference type="ARBA" id="ARBA00023251"/>
    </source>
</evidence>
<gene>
    <name evidence="2" type="ORF">L4G47_07970</name>
</gene>
<dbReference type="Gene3D" id="3.10.180.10">
    <property type="entry name" value="2,3-Dihydroxybiphenyl 1,2-Dioxygenase, domain 1"/>
    <property type="match status" value="1"/>
</dbReference>
<sequence>MKPCADVPGIQDLDWGKVMEIADPFGNRLRFCERSEE</sequence>
<evidence type="ECO:0000313" key="3">
    <source>
        <dbReference type="Proteomes" id="UP001162905"/>
    </source>
</evidence>
<dbReference type="InterPro" id="IPR029068">
    <property type="entry name" value="Glyas_Bleomycin-R_OHBP_Dase"/>
</dbReference>
<name>A0ABS9I2Z2_9PSED</name>
<evidence type="ECO:0000313" key="2">
    <source>
        <dbReference type="EMBL" id="MCF7542157.1"/>
    </source>
</evidence>
<dbReference type="InterPro" id="IPR000335">
    <property type="entry name" value="Bleomycin-R"/>
</dbReference>
<keyword evidence="1" id="KW-0046">Antibiotic resistance</keyword>
<organism evidence="2 3">
    <name type="scientific">Pseudomonas petrae</name>
    <dbReference type="NCBI Taxonomy" id="2912190"/>
    <lineage>
        <taxon>Bacteria</taxon>
        <taxon>Pseudomonadati</taxon>
        <taxon>Pseudomonadota</taxon>
        <taxon>Gammaproteobacteria</taxon>
        <taxon>Pseudomonadales</taxon>
        <taxon>Pseudomonadaceae</taxon>
        <taxon>Pseudomonas</taxon>
    </lineage>
</organism>